<dbReference type="RefSeq" id="WP_265961259.1">
    <property type="nucleotide sequence ID" value="NZ_JAPEVI010000002.1"/>
</dbReference>
<feature type="region of interest" description="Disordered" evidence="1">
    <location>
        <begin position="86"/>
        <end position="106"/>
    </location>
</feature>
<keyword evidence="3" id="KW-1185">Reference proteome</keyword>
<reference evidence="2 3" key="1">
    <citation type="journal article" date="2016" name="Int. J. Syst. Evol. Microbiol.">
        <title>Labrenzia salina sp. nov., isolated from the rhizosphere of the halophyte Arthrocnemum macrostachyum.</title>
        <authorList>
            <person name="Camacho M."/>
            <person name="Redondo-Gomez S."/>
            <person name="Rodriguez-Llorente I."/>
            <person name="Rohde M."/>
            <person name="Sproer C."/>
            <person name="Schumann P."/>
            <person name="Klenk H.P."/>
            <person name="Montero-Calasanz M.D.C."/>
        </authorList>
    </citation>
    <scope>NUCLEOTIDE SEQUENCE [LARGE SCALE GENOMIC DNA]</scope>
    <source>
        <strain evidence="2 3">DSM 29163</strain>
    </source>
</reference>
<evidence type="ECO:0000313" key="3">
    <source>
        <dbReference type="Proteomes" id="UP001300261"/>
    </source>
</evidence>
<dbReference type="Proteomes" id="UP001300261">
    <property type="component" value="Unassembled WGS sequence"/>
</dbReference>
<dbReference type="EMBL" id="JAPEVI010000002">
    <property type="protein sequence ID" value="MCX2721565.1"/>
    <property type="molecule type" value="Genomic_DNA"/>
</dbReference>
<comment type="caution">
    <text evidence="2">The sequence shown here is derived from an EMBL/GenBank/DDBJ whole genome shotgun (WGS) entry which is preliminary data.</text>
</comment>
<protein>
    <submittedName>
        <fullName evidence="2">DUF982 domain-containing protein</fullName>
    </submittedName>
</protein>
<gene>
    <name evidence="2" type="ORF">ON753_03965</name>
</gene>
<proteinExistence type="predicted"/>
<evidence type="ECO:0000256" key="1">
    <source>
        <dbReference type="SAM" id="MobiDB-lite"/>
    </source>
</evidence>
<evidence type="ECO:0000313" key="2">
    <source>
        <dbReference type="EMBL" id="MCX2721565.1"/>
    </source>
</evidence>
<accession>A0ABT3QXG9</accession>
<name>A0ABT3QXG9_9HYPH</name>
<organism evidence="2 3">
    <name type="scientific">Roseibium salinum</name>
    <dbReference type="NCBI Taxonomy" id="1604349"/>
    <lineage>
        <taxon>Bacteria</taxon>
        <taxon>Pseudomonadati</taxon>
        <taxon>Pseudomonadota</taxon>
        <taxon>Alphaproteobacteria</taxon>
        <taxon>Hyphomicrobiales</taxon>
        <taxon>Stappiaceae</taxon>
        <taxon>Roseibium</taxon>
    </lineage>
</organism>
<dbReference type="Gene3D" id="6.10.250.730">
    <property type="match status" value="1"/>
</dbReference>
<dbReference type="Pfam" id="PF06169">
    <property type="entry name" value="DUF982"/>
    <property type="match status" value="1"/>
</dbReference>
<dbReference type="InterPro" id="IPR010385">
    <property type="entry name" value="DUF982"/>
</dbReference>
<sequence length="106" mass="11619">MDDIAFSEPVVLDLPDTGARMVTSSFEALECLENDWPAAARDRNWRRARVICRDALDGWRAPGEARRSLAKAAASAGLILPRHRRRSAPWLPQSPQAGLAGATLAR</sequence>